<evidence type="ECO:0000256" key="1">
    <source>
        <dbReference type="ARBA" id="ARBA00022801"/>
    </source>
</evidence>
<dbReference type="PANTHER" id="PTHR10272">
    <property type="entry name" value="PLATELET-ACTIVATING FACTOR ACETYLHYDROLASE"/>
    <property type="match status" value="1"/>
</dbReference>
<evidence type="ECO:0000313" key="5">
    <source>
        <dbReference type="EMBL" id="AEI66599.1"/>
    </source>
</evidence>
<dbReference type="KEGG" id="mfu:LILAB_23520"/>
<dbReference type="EMBL" id="CP002830">
    <property type="protein sequence ID" value="AEI66599.1"/>
    <property type="molecule type" value="Genomic_DNA"/>
</dbReference>
<keyword evidence="1" id="KW-0378">Hydrolase</keyword>
<dbReference type="Proteomes" id="UP000000488">
    <property type="component" value="Chromosome"/>
</dbReference>
<evidence type="ECO:0000256" key="3">
    <source>
        <dbReference type="ARBA" id="ARBA00023098"/>
    </source>
</evidence>
<proteinExistence type="predicted"/>
<dbReference type="eggNOG" id="COG4188">
    <property type="taxonomic scope" value="Bacteria"/>
</dbReference>
<accession>F8CMX7</accession>
<reference evidence="5 6" key="1">
    <citation type="journal article" date="2011" name="J. Bacteriol.">
        <title>Genome sequence of the halotolerant marine bacterium Myxococcus fulvus HW-1.</title>
        <authorList>
            <person name="Li Z.F."/>
            <person name="Li X."/>
            <person name="Liu H."/>
            <person name="Liu X."/>
            <person name="Han K."/>
            <person name="Wu Z.H."/>
            <person name="Hu W."/>
            <person name="Li F.F."/>
            <person name="Li Y.Z."/>
        </authorList>
    </citation>
    <scope>NUCLEOTIDE SEQUENCE [LARGE SCALE GENOMIC DNA]</scope>
    <source>
        <strain evidence="6">ATCC BAA-855 / HW-1</strain>
    </source>
</reference>
<evidence type="ECO:0000259" key="4">
    <source>
        <dbReference type="Pfam" id="PF12697"/>
    </source>
</evidence>
<dbReference type="InterPro" id="IPR029058">
    <property type="entry name" value="AB_hydrolase_fold"/>
</dbReference>
<keyword evidence="3" id="KW-0443">Lipid metabolism</keyword>
<dbReference type="GO" id="GO:0003847">
    <property type="term" value="F:1-alkyl-2-acetylglycerophosphocholine esterase activity"/>
    <property type="evidence" value="ECO:0007669"/>
    <property type="project" value="TreeGrafter"/>
</dbReference>
<keyword evidence="2" id="KW-0442">Lipid degradation</keyword>
<dbReference type="InterPro" id="IPR000073">
    <property type="entry name" value="AB_hydrolase_1"/>
</dbReference>
<dbReference type="AlphaFoldDB" id="F8CMX7"/>
<gene>
    <name evidence="5" type="ordered locus">LILAB_23520</name>
</gene>
<evidence type="ECO:0000313" key="6">
    <source>
        <dbReference type="Proteomes" id="UP000000488"/>
    </source>
</evidence>
<protein>
    <recommendedName>
        <fullName evidence="4">AB hydrolase-1 domain-containing protein</fullName>
    </recommendedName>
</protein>
<dbReference type="PANTHER" id="PTHR10272:SF0">
    <property type="entry name" value="PLATELET-ACTIVATING FACTOR ACETYLHYDROLASE"/>
    <property type="match status" value="1"/>
</dbReference>
<dbReference type="SUPFAM" id="SSF53474">
    <property type="entry name" value="alpha/beta-Hydrolases"/>
    <property type="match status" value="1"/>
</dbReference>
<organism evidence="5 6">
    <name type="scientific">Myxococcus fulvus (strain ATCC BAA-855 / HW-1)</name>
    <dbReference type="NCBI Taxonomy" id="483219"/>
    <lineage>
        <taxon>Bacteria</taxon>
        <taxon>Pseudomonadati</taxon>
        <taxon>Myxococcota</taxon>
        <taxon>Myxococcia</taxon>
        <taxon>Myxococcales</taxon>
        <taxon>Cystobacterineae</taxon>
        <taxon>Myxococcaceae</taxon>
        <taxon>Myxococcus</taxon>
    </lineage>
</organism>
<dbReference type="HOGENOM" id="CLU_844193_0_0_7"/>
<dbReference type="Gene3D" id="3.40.50.1820">
    <property type="entry name" value="alpha/beta hydrolase"/>
    <property type="match status" value="1"/>
</dbReference>
<dbReference type="Pfam" id="PF12697">
    <property type="entry name" value="Abhydrolase_6"/>
    <property type="match status" value="1"/>
</dbReference>
<name>F8CMX7_MYXFH</name>
<sequence length="329" mass="34718">MPRSWQVTLYYPGAGGQPTRYFDERTAHHLAATGYYDMPAEVLRGWAKLPGPAVTGARFEAQGPAALIVLLPGMGMAGDSYAFLASRLVTRGFAVAVVELPYAGVSRAADGEWTSPGQDPLLAKAEQADWGPRIAEWVRDVSATLDLLRDAPRVRSAGVRLEGRAVIVAGHSLGGAVALDSCAADERIAACADFEGAPFGTRFEKEGSGKPTLFVLSRSRRADRPETAPEAGGPPFGFLARNRGAPAWAVAVAGGSHMSFSDAPVKMPGTLSRFGGELMRAERSMQLYSDLLVAFARAYRPGGLGDAGFRSSVARLPEARATLIPSAGN</sequence>
<feature type="domain" description="AB hydrolase-1" evidence="4">
    <location>
        <begin position="68"/>
        <end position="260"/>
    </location>
</feature>
<evidence type="ECO:0000256" key="2">
    <source>
        <dbReference type="ARBA" id="ARBA00022963"/>
    </source>
</evidence>
<dbReference type="GO" id="GO:0016042">
    <property type="term" value="P:lipid catabolic process"/>
    <property type="evidence" value="ECO:0007669"/>
    <property type="project" value="UniProtKB-KW"/>
</dbReference>
<dbReference type="STRING" id="483219.LILAB_23520"/>